<dbReference type="SUPFAM" id="SSF53720">
    <property type="entry name" value="ALDH-like"/>
    <property type="match status" value="1"/>
</dbReference>
<dbReference type="CDD" id="cd07087">
    <property type="entry name" value="ALDH_F3-13-14_CALDH-like"/>
    <property type="match status" value="1"/>
</dbReference>
<name>A0AAW2ZFI4_9EUKA</name>
<evidence type="ECO:0000256" key="3">
    <source>
        <dbReference type="ARBA" id="ARBA00023027"/>
    </source>
</evidence>
<dbReference type="Pfam" id="PF00171">
    <property type="entry name" value="Aldedh"/>
    <property type="match status" value="1"/>
</dbReference>
<feature type="domain" description="Aldehyde dehydrogenase" evidence="9">
    <location>
        <begin position="20"/>
        <end position="464"/>
    </location>
</feature>
<dbReference type="Gene3D" id="3.40.605.10">
    <property type="entry name" value="Aldehyde Dehydrogenase, Chain A, domain 1"/>
    <property type="match status" value="1"/>
</dbReference>
<dbReference type="InterPro" id="IPR016162">
    <property type="entry name" value="Ald_DH_N"/>
</dbReference>
<evidence type="ECO:0000256" key="5">
    <source>
        <dbReference type="PIRSR" id="PIRSR036492-1"/>
    </source>
</evidence>
<evidence type="ECO:0000256" key="4">
    <source>
        <dbReference type="PIRNR" id="PIRNR036492"/>
    </source>
</evidence>
<dbReference type="FunFam" id="3.40.309.10:FF:000003">
    <property type="entry name" value="Aldehyde dehydrogenase"/>
    <property type="match status" value="1"/>
</dbReference>
<dbReference type="InterPro" id="IPR015590">
    <property type="entry name" value="Aldehyde_DH_dom"/>
</dbReference>
<dbReference type="Proteomes" id="UP001431209">
    <property type="component" value="Unassembled WGS sequence"/>
</dbReference>
<reference evidence="10 11" key="1">
    <citation type="submission" date="2024-03" db="EMBL/GenBank/DDBJ databases">
        <title>The Acrasis kona genome and developmental transcriptomes reveal deep origins of eukaryotic multicellular pathways.</title>
        <authorList>
            <person name="Sheikh S."/>
            <person name="Fu C.-J."/>
            <person name="Brown M.W."/>
            <person name="Baldauf S.L."/>
        </authorList>
    </citation>
    <scope>NUCLEOTIDE SEQUENCE [LARGE SCALE GENOMIC DNA]</scope>
    <source>
        <strain evidence="10 11">ATCC MYA-3509</strain>
    </source>
</reference>
<keyword evidence="2 4" id="KW-0560">Oxidoreductase</keyword>
<keyword evidence="11" id="KW-1185">Reference proteome</keyword>
<dbReference type="InterPro" id="IPR016163">
    <property type="entry name" value="Ald_DH_C"/>
</dbReference>
<feature type="active site" evidence="5">
    <location>
        <position position="276"/>
    </location>
</feature>
<dbReference type="PANTHER" id="PTHR43570">
    <property type="entry name" value="ALDEHYDE DEHYDROGENASE"/>
    <property type="match status" value="1"/>
</dbReference>
<evidence type="ECO:0000256" key="1">
    <source>
        <dbReference type="ARBA" id="ARBA00009986"/>
    </source>
</evidence>
<dbReference type="PIRSF" id="PIRSF036492">
    <property type="entry name" value="ALDH"/>
    <property type="match status" value="1"/>
</dbReference>
<evidence type="ECO:0000313" key="11">
    <source>
        <dbReference type="Proteomes" id="UP001431209"/>
    </source>
</evidence>
<sequence>MPDATNDTEKEVNGGQAVADEKVATKDNADLSTDYKEMVKELRKSHRSGANRNASDRAHNLNQLKKMLIENKEALKEAQVKDLRQNDLIQKAEIHGPLDEINYLLENFESWMRPIDAQPRALSNAPSRGKLVYEPLGVVLIISPWNYPISLVIKPLAGALSAGCVCIVKPSELSANVSKLLSELISKYLDPQVVRVVQGAVLETTTLLESCRFDHIFYTGSTNVGKIIMQHAARNLTPVCLELGGKSPCYVDAELNIEVAARRLVWSKFLNNGQTCVAPDYLLLNKKVSEPFLELFKSEITKQFGENIKASADYSRIISERHTERISALIEPYRGTDKLIFGGSVDVSDKFVEPTIILNPNPKSAVMTDEIFGPVLPVVLVDDEDQAIEFILEGEKPLALYVFSTNNELGDKFSMLTSSGAVVTNDCIGHFNESVLPFGGVGQSGIGNYNGKFSFETFSHLKTIMNKASWTDPPLRYTPRSDKATKLLDDSFEGKYNFTTPLLNLANMLMRNK</sequence>
<dbReference type="EMBL" id="JAOPGA020001373">
    <property type="protein sequence ID" value="KAL0487763.1"/>
    <property type="molecule type" value="Genomic_DNA"/>
</dbReference>
<gene>
    <name evidence="10" type="ORF">AKO1_008702</name>
</gene>
<dbReference type="Gene3D" id="3.40.309.10">
    <property type="entry name" value="Aldehyde Dehydrogenase, Chain A, domain 2"/>
    <property type="match status" value="1"/>
</dbReference>
<comment type="caution">
    <text evidence="10">The sequence shown here is derived from an EMBL/GenBank/DDBJ whole genome shotgun (WGS) entry which is preliminary data.</text>
</comment>
<dbReference type="InterPro" id="IPR012394">
    <property type="entry name" value="Aldehyde_DH_NAD(P)"/>
</dbReference>
<comment type="similarity">
    <text evidence="1 4 7">Belongs to the aldehyde dehydrogenase family.</text>
</comment>
<dbReference type="FunFam" id="3.40.605.10:FF:000004">
    <property type="entry name" value="Aldehyde dehydrogenase"/>
    <property type="match status" value="1"/>
</dbReference>
<feature type="region of interest" description="Disordered" evidence="8">
    <location>
        <begin position="1"/>
        <end position="31"/>
    </location>
</feature>
<dbReference type="GO" id="GO:0005737">
    <property type="term" value="C:cytoplasm"/>
    <property type="evidence" value="ECO:0007669"/>
    <property type="project" value="TreeGrafter"/>
</dbReference>
<accession>A0AAW2ZFI4</accession>
<organism evidence="10 11">
    <name type="scientific">Acrasis kona</name>
    <dbReference type="NCBI Taxonomy" id="1008807"/>
    <lineage>
        <taxon>Eukaryota</taxon>
        <taxon>Discoba</taxon>
        <taxon>Heterolobosea</taxon>
        <taxon>Tetramitia</taxon>
        <taxon>Eutetramitia</taxon>
        <taxon>Acrasidae</taxon>
        <taxon>Acrasis</taxon>
    </lineage>
</organism>
<dbReference type="InterPro" id="IPR029510">
    <property type="entry name" value="Ald_DH_CS_GLU"/>
</dbReference>
<evidence type="ECO:0000259" key="9">
    <source>
        <dbReference type="Pfam" id="PF00171"/>
    </source>
</evidence>
<dbReference type="PANTHER" id="PTHR43570:SF16">
    <property type="entry name" value="ALDEHYDE DEHYDROGENASE TYPE III, ISOFORM Q"/>
    <property type="match status" value="1"/>
</dbReference>
<evidence type="ECO:0000256" key="2">
    <source>
        <dbReference type="ARBA" id="ARBA00023002"/>
    </source>
</evidence>
<dbReference type="InterPro" id="IPR016161">
    <property type="entry name" value="Ald_DH/histidinol_DH"/>
</dbReference>
<dbReference type="PROSITE" id="PS00070">
    <property type="entry name" value="ALDEHYDE_DEHYDR_CYS"/>
    <property type="match status" value="1"/>
</dbReference>
<protein>
    <recommendedName>
        <fullName evidence="4">Aldehyde dehydrogenase</fullName>
    </recommendedName>
</protein>
<evidence type="ECO:0000313" key="10">
    <source>
        <dbReference type="EMBL" id="KAL0487763.1"/>
    </source>
</evidence>
<feature type="compositionally biased region" description="Basic and acidic residues" evidence="8">
    <location>
        <begin position="19"/>
        <end position="31"/>
    </location>
</feature>
<dbReference type="GO" id="GO:0004029">
    <property type="term" value="F:aldehyde dehydrogenase (NAD+) activity"/>
    <property type="evidence" value="ECO:0007669"/>
    <property type="project" value="TreeGrafter"/>
</dbReference>
<dbReference type="GO" id="GO:0006081">
    <property type="term" value="P:aldehyde metabolic process"/>
    <property type="evidence" value="ECO:0007669"/>
    <property type="project" value="InterPro"/>
</dbReference>
<proteinExistence type="inferred from homology"/>
<feature type="active site" evidence="5 6">
    <location>
        <position position="242"/>
    </location>
</feature>
<dbReference type="InterPro" id="IPR016160">
    <property type="entry name" value="Ald_DH_CS_CYS"/>
</dbReference>
<evidence type="ECO:0000256" key="7">
    <source>
        <dbReference type="RuleBase" id="RU003345"/>
    </source>
</evidence>
<keyword evidence="3" id="KW-0520">NAD</keyword>
<dbReference type="PROSITE" id="PS00687">
    <property type="entry name" value="ALDEHYDE_DEHYDR_GLU"/>
    <property type="match status" value="1"/>
</dbReference>
<evidence type="ECO:0000256" key="8">
    <source>
        <dbReference type="SAM" id="MobiDB-lite"/>
    </source>
</evidence>
<evidence type="ECO:0000256" key="6">
    <source>
        <dbReference type="PROSITE-ProRule" id="PRU10007"/>
    </source>
</evidence>
<dbReference type="AlphaFoldDB" id="A0AAW2ZFI4"/>